<dbReference type="Proteomes" id="UP001224775">
    <property type="component" value="Unassembled WGS sequence"/>
</dbReference>
<evidence type="ECO:0000256" key="7">
    <source>
        <dbReference type="ARBA" id="ARBA00023136"/>
    </source>
</evidence>
<dbReference type="GO" id="GO:0140359">
    <property type="term" value="F:ABC-type transporter activity"/>
    <property type="evidence" value="ECO:0007669"/>
    <property type="project" value="InterPro"/>
</dbReference>
<keyword evidence="5" id="KW-0067">ATP-binding</keyword>
<dbReference type="GO" id="GO:0016020">
    <property type="term" value="C:membrane"/>
    <property type="evidence" value="ECO:0007669"/>
    <property type="project" value="UniProtKB-SubCell"/>
</dbReference>
<name>A0AAD8Y3K1_9STRA</name>
<dbReference type="InterPro" id="IPR043926">
    <property type="entry name" value="ABCG_dom"/>
</dbReference>
<dbReference type="PROSITE" id="PS50893">
    <property type="entry name" value="ABC_TRANSPORTER_2"/>
    <property type="match status" value="2"/>
</dbReference>
<evidence type="ECO:0000313" key="12">
    <source>
        <dbReference type="Proteomes" id="UP001224775"/>
    </source>
</evidence>
<evidence type="ECO:0000259" key="10">
    <source>
        <dbReference type="PROSITE" id="PS50893"/>
    </source>
</evidence>
<protein>
    <submittedName>
        <fullName evidence="11">ABC transporter, ABC-G family</fullName>
    </submittedName>
</protein>
<feature type="domain" description="ABC transporter" evidence="10">
    <location>
        <begin position="83"/>
        <end position="332"/>
    </location>
</feature>
<evidence type="ECO:0000313" key="11">
    <source>
        <dbReference type="EMBL" id="KAK1738136.1"/>
    </source>
</evidence>
<feature type="transmembrane region" description="Helical" evidence="9">
    <location>
        <begin position="543"/>
        <end position="567"/>
    </location>
</feature>
<dbReference type="Pfam" id="PF00005">
    <property type="entry name" value="ABC_tran"/>
    <property type="match status" value="2"/>
</dbReference>
<feature type="transmembrane region" description="Helical" evidence="9">
    <location>
        <begin position="436"/>
        <end position="455"/>
    </location>
</feature>
<keyword evidence="3 9" id="KW-0812">Transmembrane</keyword>
<dbReference type="InterPro" id="IPR017871">
    <property type="entry name" value="ABC_transporter-like_CS"/>
</dbReference>
<dbReference type="GO" id="GO:0005524">
    <property type="term" value="F:ATP binding"/>
    <property type="evidence" value="ECO:0007669"/>
    <property type="project" value="UniProtKB-KW"/>
</dbReference>
<dbReference type="InterPro" id="IPR003593">
    <property type="entry name" value="AAA+_ATPase"/>
</dbReference>
<dbReference type="InterPro" id="IPR013525">
    <property type="entry name" value="ABC2_TM"/>
</dbReference>
<feature type="transmembrane region" description="Helical" evidence="9">
    <location>
        <begin position="1227"/>
        <end position="1253"/>
    </location>
</feature>
<feature type="transmembrane region" description="Helical" evidence="9">
    <location>
        <begin position="579"/>
        <end position="598"/>
    </location>
</feature>
<evidence type="ECO:0000256" key="5">
    <source>
        <dbReference type="ARBA" id="ARBA00022840"/>
    </source>
</evidence>
<accession>A0AAD8Y3K1</accession>
<feature type="compositionally biased region" description="Basic and acidic residues" evidence="8">
    <location>
        <begin position="832"/>
        <end position="842"/>
    </location>
</feature>
<dbReference type="PROSITE" id="PS00211">
    <property type="entry name" value="ABC_TRANSPORTER_1"/>
    <property type="match status" value="1"/>
</dbReference>
<sequence length="1397" mass="152461">MGDDPADKHDRASITEQAFAEFNRFEQDIPTHNLPLGPVYIQNFSLKKDVEFRSENGLKTAPNFASAILSRPVANLLGLSGAPKQEDSPSFSSSQYVFKNVTAVIRPAESILLLGPSSSGKTTFMRTLGDVLGGSSSIDGVEGSVRLGPTRWDPSECSSVLKRTVAFTDQSDLTLTPILTVEETVRFARSCTENLDPDVLEESLSAFFRLAGLDHVRHTVVGNANIRGVSGGQKRRVKMLEMAVGTDVTVFFLDEITNGLDAASALSICKVIRAAVQAQNMSAVTSLLQPSDDVYRTFHRLILLTPKGEVAYSGKTEDAESHFEVLGLKRPDGMNLPEFLLRCASTPADLYDGTEIGGLPLSSSSDLADAFITSPAGQALTRELEEKGEDRTETESAFASDGKTPQLKAFAQPTSRQIKLLLERGFTLVKRNPATLIRIISAIIFGVFIGTLFLHTPSDEAGTETRAGYVLTLIFLSFLNSCMAPLDDLYADRLTFYIHRRASFYRTVSYYISQVVCSWSVAMCEAFLLCVLSFFAVGMSGGWAFVYFWLMFTLLCMSGTAVSRCLAYSLPTNDMAQSLGPAALLLFVLSSCYSPTYLDLPSWLRWLAWLSPCAYCYEGIIVSETAFRSVGNYENGQSFAQEYLGIPRIAFGTPNATPALSTPGGVLAFDAYMLLCLTLIFDAIACTLLHRSQSWYGPTTQRYQVASGQSLTAPPWSGVCKKSSIEADSSSASDSGIPPAPPAHLTAKNIVYEVDVELPAADDGEKKGDETVNLMEAAPEASNDEDSQLGSPITARDYSQVGNGALSEFVLKPKLGVGSSKSKSSINSLQQPEHEEPPEPGRLRLLSGITASFEPGTLNALMGESGAGKTTLLDCVAGYKTDGHLLGDIKVNGLEKNDGIWRSVAGYCEQVDLHNPSLTVTESLIFAARMRLRPFSLPDYKKVSFANNIMELLELEEYADMLVGDEASGEGLPKHARKRLTVGVELAANPSILFCDEPTSGLDSLSAAMVVSSLKRAAKQGLTVVCTIHQPSREVFLAFDNLLLLKKGGICVYNGSISKLNGYLSSAGDSYSIQKEANPADHALDVFCGPLGVGADWVLKYKSSSICKNALETVNNCSCPSCEAGEIKVDPTPKSFSYELYLVLQRQMVAHWRTTSYMALRFWWTIVACLLVGLVYLNSGGQVTQIVSALFFYVNVATVPILAAMVPLITERSVFYRETLSGTYSRYVYGTAVQLAEIPFNLGFSMISFVIFYFMVGMSLEAERIVYFILMALASYWVLPAFGQLLAFVSPNIGAAVGVGSLLLTLFTLTMGFLLSPTDIPPWYIWLYWINPLRYMLQGFVVSEIGGKDPEVDDILASSFSWNYDQRWWHCYVVVIMFGVGSFISIILATRISWLKR</sequence>
<feature type="region of interest" description="Disordered" evidence="8">
    <location>
        <begin position="817"/>
        <end position="842"/>
    </location>
</feature>
<feature type="transmembrane region" description="Helical" evidence="9">
    <location>
        <begin position="1367"/>
        <end position="1389"/>
    </location>
</feature>
<organism evidence="11 12">
    <name type="scientific">Skeletonema marinoi</name>
    <dbReference type="NCBI Taxonomy" id="267567"/>
    <lineage>
        <taxon>Eukaryota</taxon>
        <taxon>Sar</taxon>
        <taxon>Stramenopiles</taxon>
        <taxon>Ochrophyta</taxon>
        <taxon>Bacillariophyta</taxon>
        <taxon>Coscinodiscophyceae</taxon>
        <taxon>Thalassiosirophycidae</taxon>
        <taxon>Thalassiosirales</taxon>
        <taxon>Skeletonemataceae</taxon>
        <taxon>Skeletonema</taxon>
        <taxon>Skeletonema marinoi-dohrnii complex</taxon>
    </lineage>
</organism>
<dbReference type="Pfam" id="PF01061">
    <property type="entry name" value="ABC2_membrane"/>
    <property type="match status" value="2"/>
</dbReference>
<feature type="transmembrane region" description="Helical" evidence="9">
    <location>
        <begin position="1183"/>
        <end position="1206"/>
    </location>
</feature>
<evidence type="ECO:0000256" key="4">
    <source>
        <dbReference type="ARBA" id="ARBA00022741"/>
    </source>
</evidence>
<keyword evidence="7 9" id="KW-0472">Membrane</keyword>
<feature type="transmembrane region" description="Helical" evidence="9">
    <location>
        <begin position="508"/>
        <end position="537"/>
    </location>
</feature>
<feature type="transmembrane region" description="Helical" evidence="9">
    <location>
        <begin position="1265"/>
        <end position="1288"/>
    </location>
</feature>
<proteinExistence type="predicted"/>
<dbReference type="GO" id="GO:0016887">
    <property type="term" value="F:ATP hydrolysis activity"/>
    <property type="evidence" value="ECO:0007669"/>
    <property type="project" value="InterPro"/>
</dbReference>
<dbReference type="EMBL" id="JATAAI010000022">
    <property type="protein sequence ID" value="KAK1738136.1"/>
    <property type="molecule type" value="Genomic_DNA"/>
</dbReference>
<keyword evidence="6 9" id="KW-1133">Transmembrane helix</keyword>
<dbReference type="Pfam" id="PF19055">
    <property type="entry name" value="ABC2_membrane_7"/>
    <property type="match status" value="2"/>
</dbReference>
<feature type="compositionally biased region" description="Low complexity" evidence="8">
    <location>
        <begin position="819"/>
        <end position="831"/>
    </location>
</feature>
<reference evidence="11" key="1">
    <citation type="submission" date="2023-06" db="EMBL/GenBank/DDBJ databases">
        <title>Survivors Of The Sea: Transcriptome response of Skeletonema marinoi to long-term dormancy.</title>
        <authorList>
            <person name="Pinder M.I.M."/>
            <person name="Kourtchenko O."/>
            <person name="Robertson E.K."/>
            <person name="Larsson T."/>
            <person name="Maumus F."/>
            <person name="Osuna-Cruz C.M."/>
            <person name="Vancaester E."/>
            <person name="Stenow R."/>
            <person name="Vandepoele K."/>
            <person name="Ploug H."/>
            <person name="Bruchert V."/>
            <person name="Godhe A."/>
            <person name="Topel M."/>
        </authorList>
    </citation>
    <scope>NUCLEOTIDE SEQUENCE</scope>
    <source>
        <strain evidence="11">R05AC</strain>
    </source>
</reference>
<dbReference type="SMART" id="SM00382">
    <property type="entry name" value="AAA"/>
    <property type="match status" value="2"/>
</dbReference>
<dbReference type="InterPro" id="IPR027417">
    <property type="entry name" value="P-loop_NTPase"/>
</dbReference>
<evidence type="ECO:0000256" key="3">
    <source>
        <dbReference type="ARBA" id="ARBA00022692"/>
    </source>
</evidence>
<evidence type="ECO:0000256" key="8">
    <source>
        <dbReference type="SAM" id="MobiDB-lite"/>
    </source>
</evidence>
<feature type="transmembrane region" description="Helical" evidence="9">
    <location>
        <begin position="1295"/>
        <end position="1315"/>
    </location>
</feature>
<gene>
    <name evidence="11" type="ORF">QTG54_011430</name>
</gene>
<dbReference type="Gene3D" id="3.40.50.300">
    <property type="entry name" value="P-loop containing nucleotide triphosphate hydrolases"/>
    <property type="match status" value="2"/>
</dbReference>
<evidence type="ECO:0000256" key="9">
    <source>
        <dbReference type="SAM" id="Phobius"/>
    </source>
</evidence>
<comment type="subcellular location">
    <subcellularLocation>
        <location evidence="1">Membrane</location>
        <topology evidence="1">Multi-pass membrane protein</topology>
    </subcellularLocation>
</comment>
<keyword evidence="12" id="KW-1185">Reference proteome</keyword>
<dbReference type="SUPFAM" id="SSF52540">
    <property type="entry name" value="P-loop containing nucleoside triphosphate hydrolases"/>
    <property type="match status" value="2"/>
</dbReference>
<feature type="transmembrane region" description="Helical" evidence="9">
    <location>
        <begin position="1158"/>
        <end position="1177"/>
    </location>
</feature>
<keyword evidence="4" id="KW-0547">Nucleotide-binding</keyword>
<comment type="caution">
    <text evidence="11">The sequence shown here is derived from an EMBL/GenBank/DDBJ whole genome shotgun (WGS) entry which is preliminary data.</text>
</comment>
<dbReference type="InterPro" id="IPR003439">
    <property type="entry name" value="ABC_transporter-like_ATP-bd"/>
</dbReference>
<evidence type="ECO:0000256" key="2">
    <source>
        <dbReference type="ARBA" id="ARBA00022448"/>
    </source>
</evidence>
<dbReference type="PANTHER" id="PTHR19241">
    <property type="entry name" value="ATP-BINDING CASSETTE TRANSPORTER"/>
    <property type="match status" value="1"/>
</dbReference>
<feature type="region of interest" description="Disordered" evidence="8">
    <location>
        <begin position="777"/>
        <end position="796"/>
    </location>
</feature>
<feature type="domain" description="ABC transporter" evidence="10">
    <location>
        <begin position="829"/>
        <end position="1072"/>
    </location>
</feature>
<keyword evidence="2" id="KW-0813">Transport</keyword>
<evidence type="ECO:0000256" key="6">
    <source>
        <dbReference type="ARBA" id="ARBA00022989"/>
    </source>
</evidence>
<evidence type="ECO:0000256" key="1">
    <source>
        <dbReference type="ARBA" id="ARBA00004141"/>
    </source>
</evidence>